<accession>A0A0F9JQW9</accession>
<dbReference type="GO" id="GO:0030170">
    <property type="term" value="F:pyridoxal phosphate binding"/>
    <property type="evidence" value="ECO:0007669"/>
    <property type="project" value="InterPro"/>
</dbReference>
<dbReference type="InterPro" id="IPR001608">
    <property type="entry name" value="Ala_racemase_N"/>
</dbReference>
<feature type="domain" description="Alanine racemase N-terminal" evidence="2">
    <location>
        <begin position="9"/>
        <end position="200"/>
    </location>
</feature>
<dbReference type="SUPFAM" id="SSF51419">
    <property type="entry name" value="PLP-binding barrel"/>
    <property type="match status" value="1"/>
</dbReference>
<comment type="caution">
    <text evidence="3">The sequence shown here is derived from an EMBL/GenBank/DDBJ whole genome shotgun (WGS) entry which is preliminary data.</text>
</comment>
<dbReference type="PANTHER" id="PTHR10146">
    <property type="entry name" value="PROLINE SYNTHETASE CO-TRANSCRIBED BACTERIAL HOMOLOG PROTEIN"/>
    <property type="match status" value="1"/>
</dbReference>
<name>A0A0F9JQW9_9ZZZZ</name>
<organism evidence="3">
    <name type="scientific">marine sediment metagenome</name>
    <dbReference type="NCBI Taxonomy" id="412755"/>
    <lineage>
        <taxon>unclassified sequences</taxon>
        <taxon>metagenomes</taxon>
        <taxon>ecological metagenomes</taxon>
    </lineage>
</organism>
<keyword evidence="1" id="KW-0663">Pyridoxal phosphate</keyword>
<evidence type="ECO:0000313" key="3">
    <source>
        <dbReference type="EMBL" id="KKM64796.1"/>
    </source>
</evidence>
<gene>
    <name evidence="3" type="ORF">LCGC14_1497780</name>
</gene>
<dbReference type="NCBIfam" id="TIGR00044">
    <property type="entry name" value="YggS family pyridoxal phosphate-dependent enzyme"/>
    <property type="match status" value="1"/>
</dbReference>
<dbReference type="InterPro" id="IPR011078">
    <property type="entry name" value="PyrdxlP_homeostasis"/>
</dbReference>
<feature type="non-terminal residue" evidence="3">
    <location>
        <position position="1"/>
    </location>
</feature>
<sequence length="212" mass="24004">ACKTRTPEEIVKVIEAGATDIGENYIQEAERMYNCLGEKAKEVRWHMIGALQKNKINKALQIFDVIQTVDSLRTAVAIDRRVEKAGKKIIPLYLEINIGSEITKDGLKPNYEIIKTLVREISKLEHLGLEGLMTMGPAFGDPEDSRPYFRKTKDIFERIRALNLPNVNMKALSMGMTNSYKVAIEEGSNMVRLGTIVFGKRKYENQNKVQVS</sequence>
<dbReference type="PANTHER" id="PTHR10146:SF14">
    <property type="entry name" value="PYRIDOXAL PHOSPHATE HOMEOSTASIS PROTEIN"/>
    <property type="match status" value="1"/>
</dbReference>
<evidence type="ECO:0000259" key="2">
    <source>
        <dbReference type="Pfam" id="PF01168"/>
    </source>
</evidence>
<dbReference type="Gene3D" id="3.20.20.10">
    <property type="entry name" value="Alanine racemase"/>
    <property type="match status" value="1"/>
</dbReference>
<reference evidence="3" key="1">
    <citation type="journal article" date="2015" name="Nature">
        <title>Complex archaea that bridge the gap between prokaryotes and eukaryotes.</title>
        <authorList>
            <person name="Spang A."/>
            <person name="Saw J.H."/>
            <person name="Jorgensen S.L."/>
            <person name="Zaremba-Niedzwiedzka K."/>
            <person name="Martijn J."/>
            <person name="Lind A.E."/>
            <person name="van Eijk R."/>
            <person name="Schleper C."/>
            <person name="Guy L."/>
            <person name="Ettema T.J."/>
        </authorList>
    </citation>
    <scope>NUCLEOTIDE SEQUENCE</scope>
</reference>
<evidence type="ECO:0000256" key="1">
    <source>
        <dbReference type="ARBA" id="ARBA00022898"/>
    </source>
</evidence>
<dbReference type="PIRSF" id="PIRSF004848">
    <property type="entry name" value="YBL036c_PLPDEIII"/>
    <property type="match status" value="1"/>
</dbReference>
<dbReference type="CDD" id="cd00635">
    <property type="entry name" value="PLPDE_III_YBL036c_like"/>
    <property type="match status" value="1"/>
</dbReference>
<dbReference type="AlphaFoldDB" id="A0A0F9JQW9"/>
<dbReference type="EMBL" id="LAZR01010833">
    <property type="protein sequence ID" value="KKM64796.1"/>
    <property type="molecule type" value="Genomic_DNA"/>
</dbReference>
<dbReference type="Pfam" id="PF01168">
    <property type="entry name" value="Ala_racemase_N"/>
    <property type="match status" value="1"/>
</dbReference>
<protein>
    <recommendedName>
        <fullName evidence="2">Alanine racemase N-terminal domain-containing protein</fullName>
    </recommendedName>
</protein>
<dbReference type="InterPro" id="IPR029066">
    <property type="entry name" value="PLP-binding_barrel"/>
</dbReference>
<proteinExistence type="predicted"/>